<accession>A0A8S5T9R4</accession>
<dbReference type="SUPFAM" id="SSF52540">
    <property type="entry name" value="P-loop containing nucleoside triphosphate hydrolases"/>
    <property type="match status" value="1"/>
</dbReference>
<name>A0A8S5T9R4_9CAUD</name>
<protein>
    <submittedName>
        <fullName evidence="1">DNA polymerase III</fullName>
    </submittedName>
</protein>
<organism evidence="1">
    <name type="scientific">Siphoviridae sp. ctwDi18</name>
    <dbReference type="NCBI Taxonomy" id="2827970"/>
    <lineage>
        <taxon>Viruses</taxon>
        <taxon>Duplodnaviria</taxon>
        <taxon>Heunggongvirae</taxon>
        <taxon>Uroviricota</taxon>
        <taxon>Caudoviricetes</taxon>
    </lineage>
</organism>
<dbReference type="InterPro" id="IPR050238">
    <property type="entry name" value="DNA_Rep/Repair_Clamp_Loader"/>
</dbReference>
<dbReference type="PANTHER" id="PTHR11669:SF8">
    <property type="entry name" value="DNA POLYMERASE III SUBUNIT DELTA"/>
    <property type="match status" value="1"/>
</dbReference>
<reference evidence="1" key="1">
    <citation type="journal article" date="2021" name="Proc. Natl. Acad. Sci. U.S.A.">
        <title>A Catalog of Tens of Thousands of Viruses from Human Metagenomes Reveals Hidden Associations with Chronic Diseases.</title>
        <authorList>
            <person name="Tisza M.J."/>
            <person name="Buck C.B."/>
        </authorList>
    </citation>
    <scope>NUCLEOTIDE SEQUENCE</scope>
    <source>
        <strain evidence="1">CtwDi18</strain>
    </source>
</reference>
<dbReference type="Pfam" id="PF13177">
    <property type="entry name" value="DNA_pol3_delta2"/>
    <property type="match status" value="1"/>
</dbReference>
<dbReference type="EMBL" id="BK032778">
    <property type="protein sequence ID" value="DAF59880.1"/>
    <property type="molecule type" value="Genomic_DNA"/>
</dbReference>
<sequence length="263" mass="30309">MIGQKNNIKTLIKWRCNKSVPRFIIIAGEEGSGRLTFAKAILKTINAKGVIMGNSISDVRDTIEQAYYITQPTCYIFRDADDMKTEAKNALLKVVEEPPNNVYFIMTVHNIDNMLGTIRSRGTVIKMEPYTMQELHSVSEDELSLEYCTNIGELQIAHEEIQRTEDCVNYVLKALTDKSGTKLLKACTQLRAKQTETDKIDCLLFFKVFQKRLYRMFENFELSFDCMKPLFVCKQELNRNTVNKRASIESMLIKILEEMKSND</sequence>
<dbReference type="GO" id="GO:0006261">
    <property type="term" value="P:DNA-templated DNA replication"/>
    <property type="evidence" value="ECO:0007669"/>
    <property type="project" value="TreeGrafter"/>
</dbReference>
<dbReference type="Gene3D" id="3.40.50.300">
    <property type="entry name" value="P-loop containing nucleotide triphosphate hydrolases"/>
    <property type="match status" value="1"/>
</dbReference>
<dbReference type="PANTHER" id="PTHR11669">
    <property type="entry name" value="REPLICATION FACTOR C / DNA POLYMERASE III GAMMA-TAU SUBUNIT"/>
    <property type="match status" value="1"/>
</dbReference>
<proteinExistence type="predicted"/>
<dbReference type="InterPro" id="IPR027417">
    <property type="entry name" value="P-loop_NTPase"/>
</dbReference>
<evidence type="ECO:0000313" key="1">
    <source>
        <dbReference type="EMBL" id="DAF59880.1"/>
    </source>
</evidence>